<keyword evidence="2" id="KW-1185">Reference proteome</keyword>
<dbReference type="HOGENOM" id="CLU_2927562_0_0_1"/>
<protein>
    <submittedName>
        <fullName evidence="1">Uncharacterized protein</fullName>
    </submittedName>
</protein>
<dbReference type="KEGG" id="ptm:GSPATT00017344001"/>
<gene>
    <name evidence="1" type="ORF">GSPATT00017344001</name>
</gene>
<proteinExistence type="predicted"/>
<reference evidence="1 2" key="1">
    <citation type="journal article" date="2006" name="Nature">
        <title>Global trends of whole-genome duplications revealed by the ciliate Paramecium tetraurelia.</title>
        <authorList>
            <consortium name="Genoscope"/>
            <person name="Aury J.-M."/>
            <person name="Jaillon O."/>
            <person name="Duret L."/>
            <person name="Noel B."/>
            <person name="Jubin C."/>
            <person name="Porcel B.M."/>
            <person name="Segurens B."/>
            <person name="Daubin V."/>
            <person name="Anthouard V."/>
            <person name="Aiach N."/>
            <person name="Arnaiz O."/>
            <person name="Billaut A."/>
            <person name="Beisson J."/>
            <person name="Blanc I."/>
            <person name="Bouhouche K."/>
            <person name="Camara F."/>
            <person name="Duharcourt S."/>
            <person name="Guigo R."/>
            <person name="Gogendeau D."/>
            <person name="Katinka M."/>
            <person name="Keller A.-M."/>
            <person name="Kissmehl R."/>
            <person name="Klotz C."/>
            <person name="Koll F."/>
            <person name="Le Moue A."/>
            <person name="Lepere C."/>
            <person name="Malinsky S."/>
            <person name="Nowacki M."/>
            <person name="Nowak J.K."/>
            <person name="Plattner H."/>
            <person name="Poulain J."/>
            <person name="Ruiz F."/>
            <person name="Serrano V."/>
            <person name="Zagulski M."/>
            <person name="Dessen P."/>
            <person name="Betermier M."/>
            <person name="Weissenbach J."/>
            <person name="Scarpelli C."/>
            <person name="Schachter V."/>
            <person name="Sperling L."/>
            <person name="Meyer E."/>
            <person name="Cohen J."/>
            <person name="Wincker P."/>
        </authorList>
    </citation>
    <scope>NUCLEOTIDE SEQUENCE [LARGE SCALE GENOMIC DNA]</scope>
    <source>
        <strain evidence="1 2">Stock d4-2</strain>
    </source>
</reference>
<evidence type="ECO:0000313" key="1">
    <source>
        <dbReference type="EMBL" id="CAK82987.1"/>
    </source>
</evidence>
<accession>A0DIX0</accession>
<dbReference type="GeneID" id="5036169"/>
<dbReference type="EMBL" id="CT868452">
    <property type="protein sequence ID" value="CAK82987.1"/>
    <property type="molecule type" value="Genomic_DNA"/>
</dbReference>
<sequence length="61" mass="7060">MGISDLILLQVPPVVNYTDVQAQPSSMQVTQTSLPNNDRMLFQYNILININYIYIYCSNKY</sequence>
<dbReference type="RefSeq" id="XP_001450384.1">
    <property type="nucleotide sequence ID" value="XM_001450347.1"/>
</dbReference>
<evidence type="ECO:0000313" key="2">
    <source>
        <dbReference type="Proteomes" id="UP000000600"/>
    </source>
</evidence>
<dbReference type="AlphaFoldDB" id="A0DIX0"/>
<dbReference type="InParanoid" id="A0DIX0"/>
<organism evidence="1 2">
    <name type="scientific">Paramecium tetraurelia</name>
    <dbReference type="NCBI Taxonomy" id="5888"/>
    <lineage>
        <taxon>Eukaryota</taxon>
        <taxon>Sar</taxon>
        <taxon>Alveolata</taxon>
        <taxon>Ciliophora</taxon>
        <taxon>Intramacronucleata</taxon>
        <taxon>Oligohymenophorea</taxon>
        <taxon>Peniculida</taxon>
        <taxon>Parameciidae</taxon>
        <taxon>Paramecium</taxon>
    </lineage>
</organism>
<name>A0DIX0_PARTE</name>
<dbReference type="Proteomes" id="UP000000600">
    <property type="component" value="Unassembled WGS sequence"/>
</dbReference>